<gene>
    <name evidence="1" type="ordered locus">SBI_06331</name>
</gene>
<proteinExistence type="predicted"/>
<sequence>MTDTPSEAGAYSAGAALAAPASPRVKQAAIPVAASSVELSFFIAAGPFSIDPVVF</sequence>
<evidence type="ECO:0000313" key="2">
    <source>
        <dbReference type="Proteomes" id="UP000000377"/>
    </source>
</evidence>
<dbReference type="Proteomes" id="UP000000377">
    <property type="component" value="Chromosome"/>
</dbReference>
<dbReference type="HOGENOM" id="CLU_3030325_0_0_11"/>
<protein>
    <submittedName>
        <fullName evidence="1">Uncharacterized protein</fullName>
    </submittedName>
</protein>
<organism evidence="1 2">
    <name type="scientific">Streptomyces bingchenggensis (strain BCW-1)</name>
    <dbReference type="NCBI Taxonomy" id="749414"/>
    <lineage>
        <taxon>Bacteria</taxon>
        <taxon>Bacillati</taxon>
        <taxon>Actinomycetota</taxon>
        <taxon>Actinomycetes</taxon>
        <taxon>Kitasatosporales</taxon>
        <taxon>Streptomycetaceae</taxon>
        <taxon>Streptomyces</taxon>
    </lineage>
</organism>
<accession>D7BSD3</accession>
<reference evidence="1 2" key="1">
    <citation type="journal article" date="2010" name="J. Bacteriol.">
        <title>Genome sequence of the milbemycin-producing bacterium Streptomyces bingchenggensis.</title>
        <authorList>
            <person name="Wang X.J."/>
            <person name="Yan Y.J."/>
            <person name="Zhang B."/>
            <person name="An J."/>
            <person name="Wang J.J."/>
            <person name="Tian J."/>
            <person name="Jiang L."/>
            <person name="Chen Y.H."/>
            <person name="Huang S.X."/>
            <person name="Yin M."/>
            <person name="Zhang J."/>
            <person name="Gao A.L."/>
            <person name="Liu C.X."/>
            <person name="Zhu Z.X."/>
            <person name="Xiang W.S."/>
        </authorList>
    </citation>
    <scope>NUCLEOTIDE SEQUENCE [LARGE SCALE GENOMIC DNA]</scope>
    <source>
        <strain evidence="1 2">BCW-1</strain>
    </source>
</reference>
<dbReference type="AlphaFoldDB" id="D7BSD3"/>
<evidence type="ECO:0000313" key="1">
    <source>
        <dbReference type="EMBL" id="ADI09451.1"/>
    </source>
</evidence>
<name>D7BSD3_STRBB</name>
<keyword evidence="2" id="KW-1185">Reference proteome</keyword>
<dbReference type="KEGG" id="sbh:SBI_06331"/>
<dbReference type="EMBL" id="CP002047">
    <property type="protein sequence ID" value="ADI09451.1"/>
    <property type="molecule type" value="Genomic_DNA"/>
</dbReference>